<evidence type="ECO:0000313" key="1">
    <source>
        <dbReference type="EMBL" id="GBL90593.1"/>
    </source>
</evidence>
<dbReference type="EMBL" id="BGPR01235369">
    <property type="protein sequence ID" value="GBL90747.1"/>
    <property type="molecule type" value="Genomic_DNA"/>
</dbReference>
<evidence type="ECO:0000313" key="3">
    <source>
        <dbReference type="EMBL" id="GBL90747.1"/>
    </source>
</evidence>
<protein>
    <submittedName>
        <fullName evidence="1">Uncharacterized protein</fullName>
    </submittedName>
</protein>
<keyword evidence="4" id="KW-1185">Reference proteome</keyword>
<organism evidence="1 4">
    <name type="scientific">Araneus ventricosus</name>
    <name type="common">Orbweaver spider</name>
    <name type="synonym">Epeira ventricosa</name>
    <dbReference type="NCBI Taxonomy" id="182803"/>
    <lineage>
        <taxon>Eukaryota</taxon>
        <taxon>Metazoa</taxon>
        <taxon>Ecdysozoa</taxon>
        <taxon>Arthropoda</taxon>
        <taxon>Chelicerata</taxon>
        <taxon>Arachnida</taxon>
        <taxon>Araneae</taxon>
        <taxon>Araneomorphae</taxon>
        <taxon>Entelegynae</taxon>
        <taxon>Araneoidea</taxon>
        <taxon>Araneidae</taxon>
        <taxon>Araneus</taxon>
    </lineage>
</organism>
<reference evidence="1 4" key="1">
    <citation type="journal article" date="2019" name="Sci. Rep.">
        <title>Orb-weaving spider Araneus ventricosus genome elucidates the spidroin gene catalogue.</title>
        <authorList>
            <person name="Kono N."/>
            <person name="Nakamura H."/>
            <person name="Ohtoshi R."/>
            <person name="Moran D.A.P."/>
            <person name="Shinohara A."/>
            <person name="Yoshida Y."/>
            <person name="Fujiwara M."/>
            <person name="Mori M."/>
            <person name="Tomita M."/>
            <person name="Arakawa K."/>
        </authorList>
    </citation>
    <scope>NUCLEOTIDE SEQUENCE [LARGE SCALE GENOMIC DNA]</scope>
</reference>
<accession>A0A4Y2BF46</accession>
<dbReference type="AlphaFoldDB" id="A0A4Y2BF46"/>
<name>A0A4Y2BF46_ARAVE</name>
<dbReference type="EMBL" id="BGPR01235335">
    <property type="protein sequence ID" value="GBL90593.1"/>
    <property type="molecule type" value="Genomic_DNA"/>
</dbReference>
<evidence type="ECO:0000313" key="2">
    <source>
        <dbReference type="EMBL" id="GBL90607.1"/>
    </source>
</evidence>
<comment type="caution">
    <text evidence="1">The sequence shown here is derived from an EMBL/GenBank/DDBJ whole genome shotgun (WGS) entry which is preliminary data.</text>
</comment>
<dbReference type="EMBL" id="BGPR01235340">
    <property type="protein sequence ID" value="GBL90607.1"/>
    <property type="molecule type" value="Genomic_DNA"/>
</dbReference>
<sequence>MQDPKLVMAPCYRMIHLIKPSLPTNIKRSKVWNSRYQVFESIWDYLGNQSTAEMLILEHIWDYLGSQSAAEKLILEMYDLEGHLPDVWASLRIQVTGELILNIEGRCQECSSFL</sequence>
<evidence type="ECO:0000313" key="4">
    <source>
        <dbReference type="Proteomes" id="UP000499080"/>
    </source>
</evidence>
<proteinExistence type="predicted"/>
<gene>
    <name evidence="1" type="ORF">AVEN_10833_1</name>
    <name evidence="3" type="ORF">AVEN_115578_1</name>
    <name evidence="2" type="ORF">AVEN_24987_1</name>
</gene>
<dbReference type="Proteomes" id="UP000499080">
    <property type="component" value="Unassembled WGS sequence"/>
</dbReference>